<evidence type="ECO:0000313" key="2">
    <source>
        <dbReference type="Proteomes" id="UP000054721"/>
    </source>
</evidence>
<dbReference type="AlphaFoldDB" id="A0A0V1LT57"/>
<protein>
    <submittedName>
        <fullName evidence="1">Uncharacterized protein</fullName>
    </submittedName>
</protein>
<name>A0A0V1LT57_9BILA</name>
<sequence>MDVKQRWIDRHLGSFALSLCWPTFASERIIAPSFECRLFVIFYIVHPETDQLNNYPSTPMTESCRTRSLSNSYPVGELFMFCKRRYCSPEGERVRKRGELMAIARGSSSFKHTHTHRHTIADRLIDRSECGKFSGNFIVSHTFFQKWKIYRFQPTTVVYNIHTAEQMFICSYKILTLKKFLASVNRILRKV</sequence>
<accession>A0A0V1LT57</accession>
<gene>
    <name evidence="1" type="ORF">T02_9721</name>
</gene>
<comment type="caution">
    <text evidence="1">The sequence shown here is derived from an EMBL/GenBank/DDBJ whole genome shotgun (WGS) entry which is preliminary data.</text>
</comment>
<organism evidence="1 2">
    <name type="scientific">Trichinella nativa</name>
    <dbReference type="NCBI Taxonomy" id="6335"/>
    <lineage>
        <taxon>Eukaryota</taxon>
        <taxon>Metazoa</taxon>
        <taxon>Ecdysozoa</taxon>
        <taxon>Nematoda</taxon>
        <taxon>Enoplea</taxon>
        <taxon>Dorylaimia</taxon>
        <taxon>Trichinellida</taxon>
        <taxon>Trichinellidae</taxon>
        <taxon>Trichinella</taxon>
    </lineage>
</organism>
<dbReference type="OrthoDB" id="10377975at2759"/>
<keyword evidence="2" id="KW-1185">Reference proteome</keyword>
<dbReference type="Proteomes" id="UP000054721">
    <property type="component" value="Unassembled WGS sequence"/>
</dbReference>
<dbReference type="EMBL" id="JYDW01000007">
    <property type="protein sequence ID" value="KRZ62675.1"/>
    <property type="molecule type" value="Genomic_DNA"/>
</dbReference>
<evidence type="ECO:0000313" key="1">
    <source>
        <dbReference type="EMBL" id="KRZ62675.1"/>
    </source>
</evidence>
<proteinExistence type="predicted"/>
<reference evidence="1 2" key="1">
    <citation type="submission" date="2015-05" db="EMBL/GenBank/DDBJ databases">
        <title>Evolution of Trichinella species and genotypes.</title>
        <authorList>
            <person name="Korhonen P.K."/>
            <person name="Edoardo P."/>
            <person name="Giuseppe L.R."/>
            <person name="Gasser R.B."/>
        </authorList>
    </citation>
    <scope>NUCLEOTIDE SEQUENCE [LARGE SCALE GENOMIC DNA]</scope>
    <source>
        <strain evidence="1">ISS10</strain>
    </source>
</reference>